<dbReference type="Proteomes" id="UP000008810">
    <property type="component" value="Chromosome 2"/>
</dbReference>
<feature type="transmembrane region" description="Helical" evidence="1">
    <location>
        <begin position="46"/>
        <end position="66"/>
    </location>
</feature>
<dbReference type="GeneID" id="112271065"/>
<evidence type="ECO:0000313" key="2">
    <source>
        <dbReference type="EMBL" id="PNT73370.1"/>
    </source>
</evidence>
<reference evidence="2" key="2">
    <citation type="submission" date="2017-06" db="EMBL/GenBank/DDBJ databases">
        <title>WGS assembly of Brachypodium distachyon.</title>
        <authorList>
            <consortium name="The International Brachypodium Initiative"/>
            <person name="Lucas S."/>
            <person name="Harmon-Smith M."/>
            <person name="Lail K."/>
            <person name="Tice H."/>
            <person name="Grimwood J."/>
            <person name="Bruce D."/>
            <person name="Barry K."/>
            <person name="Shu S."/>
            <person name="Lindquist E."/>
            <person name="Wang M."/>
            <person name="Pitluck S."/>
            <person name="Vogel J.P."/>
            <person name="Garvin D.F."/>
            <person name="Mockler T.C."/>
            <person name="Schmutz J."/>
            <person name="Rokhsar D."/>
            <person name="Bevan M.W."/>
        </authorList>
    </citation>
    <scope>NUCLEOTIDE SEQUENCE</scope>
    <source>
        <strain evidence="2">Bd21</strain>
    </source>
</reference>
<evidence type="ECO:0000313" key="3">
    <source>
        <dbReference type="EnsemblPlants" id="PNT73370"/>
    </source>
</evidence>
<name>A0A2K2DGH1_BRADI</name>
<evidence type="ECO:0000256" key="1">
    <source>
        <dbReference type="SAM" id="Phobius"/>
    </source>
</evidence>
<feature type="transmembrane region" description="Helical" evidence="1">
    <location>
        <begin position="78"/>
        <end position="96"/>
    </location>
</feature>
<reference evidence="3" key="3">
    <citation type="submission" date="2018-08" db="UniProtKB">
        <authorList>
            <consortium name="EnsemblPlants"/>
        </authorList>
    </citation>
    <scope>IDENTIFICATION</scope>
    <source>
        <strain evidence="3">cv. Bd21</strain>
    </source>
</reference>
<dbReference type="RefSeq" id="XP_024315739.1">
    <property type="nucleotide sequence ID" value="XM_024459971.1"/>
</dbReference>
<dbReference type="EMBL" id="CM000881">
    <property type="protein sequence ID" value="PNT73370.1"/>
    <property type="molecule type" value="Genomic_DNA"/>
</dbReference>
<accession>A0A2K2DGH1</accession>
<organism evidence="2">
    <name type="scientific">Brachypodium distachyon</name>
    <name type="common">Purple false brome</name>
    <name type="synonym">Trachynia distachya</name>
    <dbReference type="NCBI Taxonomy" id="15368"/>
    <lineage>
        <taxon>Eukaryota</taxon>
        <taxon>Viridiplantae</taxon>
        <taxon>Streptophyta</taxon>
        <taxon>Embryophyta</taxon>
        <taxon>Tracheophyta</taxon>
        <taxon>Spermatophyta</taxon>
        <taxon>Magnoliopsida</taxon>
        <taxon>Liliopsida</taxon>
        <taxon>Poales</taxon>
        <taxon>Poaceae</taxon>
        <taxon>BOP clade</taxon>
        <taxon>Pooideae</taxon>
        <taxon>Stipodae</taxon>
        <taxon>Brachypodieae</taxon>
        <taxon>Brachypodium</taxon>
    </lineage>
</organism>
<dbReference type="AlphaFoldDB" id="A0A2K2DGH1"/>
<dbReference type="Gramene" id="PNT73370">
    <property type="protein sequence ID" value="PNT73370"/>
    <property type="gene ID" value="BRADI_2g57562v3"/>
</dbReference>
<sequence length="103" mass="11738">MEDAKVCKMEEGQQQREAAIQVPLIKRPRRQPSYPPRRKLTPFTKYFLRGFGVTLGIILTFGVIVLKGPDPYPWIKIFAWPLTMIGPVGFFGMTYADSSDDES</sequence>
<dbReference type="EnsemblPlants" id="PNT73370">
    <property type="protein sequence ID" value="PNT73370"/>
    <property type="gene ID" value="BRADI_2g57562v3"/>
</dbReference>
<keyword evidence="1" id="KW-0812">Transmembrane</keyword>
<gene>
    <name evidence="3" type="primary">LOC112271065</name>
    <name evidence="2" type="ORF">BRADI_2g57562v3</name>
</gene>
<keyword evidence="1" id="KW-1133">Transmembrane helix</keyword>
<dbReference type="KEGG" id="bdi:112271065"/>
<keyword evidence="4" id="KW-1185">Reference proteome</keyword>
<reference evidence="2 3" key="1">
    <citation type="journal article" date="2010" name="Nature">
        <title>Genome sequencing and analysis of the model grass Brachypodium distachyon.</title>
        <authorList>
            <consortium name="International Brachypodium Initiative"/>
        </authorList>
    </citation>
    <scope>NUCLEOTIDE SEQUENCE [LARGE SCALE GENOMIC DNA]</scope>
    <source>
        <strain evidence="2 3">Bd21</strain>
    </source>
</reference>
<keyword evidence="1" id="KW-0472">Membrane</keyword>
<protein>
    <submittedName>
        <fullName evidence="2 3">Uncharacterized protein</fullName>
    </submittedName>
</protein>
<proteinExistence type="predicted"/>
<evidence type="ECO:0000313" key="4">
    <source>
        <dbReference type="Proteomes" id="UP000008810"/>
    </source>
</evidence>